<evidence type="ECO:0000256" key="5">
    <source>
        <dbReference type="ARBA" id="ARBA00023136"/>
    </source>
</evidence>
<dbReference type="STRING" id="4955.A0A1G4M7D3"/>
<gene>
    <name evidence="9" type="ORF">LAFE_0B00518G</name>
</gene>
<dbReference type="Gene3D" id="2.60.120.200">
    <property type="match status" value="1"/>
</dbReference>
<accession>A0A1G4M7D3</accession>
<feature type="signal peptide" evidence="7">
    <location>
        <begin position="1"/>
        <end position="18"/>
    </location>
</feature>
<dbReference type="PROSITE" id="PS51328">
    <property type="entry name" value="L_LECTIN_LIKE"/>
    <property type="match status" value="1"/>
</dbReference>
<dbReference type="GO" id="GO:0005793">
    <property type="term" value="C:endoplasmic reticulum-Golgi intermediate compartment"/>
    <property type="evidence" value="ECO:0007669"/>
    <property type="project" value="TreeGrafter"/>
</dbReference>
<feature type="transmembrane region" description="Helical" evidence="6">
    <location>
        <begin position="403"/>
        <end position="422"/>
    </location>
</feature>
<feature type="chain" id="PRO_5009237226" evidence="7">
    <location>
        <begin position="19"/>
        <end position="434"/>
    </location>
</feature>
<dbReference type="Pfam" id="PF03388">
    <property type="entry name" value="Lectin_leg-like"/>
    <property type="match status" value="1"/>
</dbReference>
<keyword evidence="5 6" id="KW-0472">Membrane</keyword>
<protein>
    <submittedName>
        <fullName evidence="9">LAFE_0B00518g1_1</fullName>
    </submittedName>
</protein>
<keyword evidence="2 6" id="KW-0812">Transmembrane</keyword>
<dbReference type="GO" id="GO:0006888">
    <property type="term" value="P:endoplasmic reticulum to Golgi vesicle-mediated transport"/>
    <property type="evidence" value="ECO:0007669"/>
    <property type="project" value="TreeGrafter"/>
</dbReference>
<evidence type="ECO:0000256" key="4">
    <source>
        <dbReference type="ARBA" id="ARBA00022989"/>
    </source>
</evidence>
<evidence type="ECO:0000256" key="3">
    <source>
        <dbReference type="ARBA" id="ARBA00022729"/>
    </source>
</evidence>
<evidence type="ECO:0000256" key="2">
    <source>
        <dbReference type="ARBA" id="ARBA00022692"/>
    </source>
</evidence>
<dbReference type="PANTHER" id="PTHR12223:SF28">
    <property type="entry name" value="LECTIN, MANNOSE BINDING 1 LIKE"/>
    <property type="match status" value="1"/>
</dbReference>
<dbReference type="GO" id="GO:0030134">
    <property type="term" value="C:COPII-coated ER to Golgi transport vesicle"/>
    <property type="evidence" value="ECO:0007669"/>
    <property type="project" value="TreeGrafter"/>
</dbReference>
<evidence type="ECO:0000256" key="6">
    <source>
        <dbReference type="SAM" id="Phobius"/>
    </source>
</evidence>
<reference evidence="10" key="1">
    <citation type="submission" date="2016-03" db="EMBL/GenBank/DDBJ databases">
        <authorList>
            <person name="Devillers H."/>
        </authorList>
    </citation>
    <scope>NUCLEOTIDE SEQUENCE [LARGE SCALE GENOMIC DNA]</scope>
</reference>
<feature type="domain" description="L-type lectin-like" evidence="8">
    <location>
        <begin position="25"/>
        <end position="239"/>
    </location>
</feature>
<dbReference type="GO" id="GO:0005537">
    <property type="term" value="F:D-mannose binding"/>
    <property type="evidence" value="ECO:0007669"/>
    <property type="project" value="TreeGrafter"/>
</dbReference>
<dbReference type="InterPro" id="IPR051136">
    <property type="entry name" value="Intracellular_Lectin-GPT"/>
</dbReference>
<dbReference type="OrthoDB" id="10265193at2759"/>
<dbReference type="EMBL" id="LT598489">
    <property type="protein sequence ID" value="SCV99697.1"/>
    <property type="molecule type" value="Genomic_DNA"/>
</dbReference>
<keyword evidence="10" id="KW-1185">Reference proteome</keyword>
<evidence type="ECO:0000313" key="10">
    <source>
        <dbReference type="Proteomes" id="UP000190831"/>
    </source>
</evidence>
<keyword evidence="3 7" id="KW-0732">Signal</keyword>
<dbReference type="Proteomes" id="UP000190831">
    <property type="component" value="Chromosome B"/>
</dbReference>
<sequence length="434" mass="48414">MIFSTFLSIACLFISSLGHTVDNSDSNLLDEGLSLPDLVQVNNLPATWSSGESAKLVEGRVMLTPNKASKGSLWAKKDYSLSKSFSLEWTVRSVNYEGRSKGGMALWFLASQSPADKALFNGPSNFDGLQLLIANGGELGPMLRGQLNDGTDSFTEENVFDKSFASCLLAYQDSTVPLTIRLAYDSSDDHLLKVQVDNRVCFQTRKAMFPQGQYKIGVTASNGDNNESFEVLEFKFFDGIVEDVLIPNVNPMEQPRLLTRIVNGNTGEEELVEKTPFEVSGNADSMTNFELFKKLNKLEGKVLANDIGELSETVTHLVAMQKEQIKKIDHLVSLIDSLTSAKNKDKDLSAAEDDTFQDFFNLNRKLETLLSEQEKIREATKNNIIYNANNSGGPHIDDVVRKLTMWLIPLVIIMMVMAYYTFRIRQDIVKTKLL</sequence>
<evidence type="ECO:0000259" key="8">
    <source>
        <dbReference type="PROSITE" id="PS51328"/>
    </source>
</evidence>
<dbReference type="PANTHER" id="PTHR12223">
    <property type="entry name" value="VESICULAR MANNOSE-BINDING LECTIN"/>
    <property type="match status" value="1"/>
</dbReference>
<comment type="subcellular location">
    <subcellularLocation>
        <location evidence="1">Membrane</location>
        <topology evidence="1">Single-pass type I membrane protein</topology>
    </subcellularLocation>
</comment>
<dbReference type="OMA" id="VMAYYTF"/>
<keyword evidence="4 6" id="KW-1133">Transmembrane helix</keyword>
<name>A0A1G4M7D3_LACFM</name>
<dbReference type="InterPro" id="IPR013320">
    <property type="entry name" value="ConA-like_dom_sf"/>
</dbReference>
<evidence type="ECO:0000313" key="9">
    <source>
        <dbReference type="EMBL" id="SCV99697.1"/>
    </source>
</evidence>
<dbReference type="GO" id="GO:0005789">
    <property type="term" value="C:endoplasmic reticulum membrane"/>
    <property type="evidence" value="ECO:0007669"/>
    <property type="project" value="TreeGrafter"/>
</dbReference>
<dbReference type="InterPro" id="IPR005052">
    <property type="entry name" value="Lectin_leg"/>
</dbReference>
<dbReference type="AlphaFoldDB" id="A0A1G4M7D3"/>
<evidence type="ECO:0000256" key="1">
    <source>
        <dbReference type="ARBA" id="ARBA00004479"/>
    </source>
</evidence>
<dbReference type="SUPFAM" id="SSF49899">
    <property type="entry name" value="Concanavalin A-like lectins/glucanases"/>
    <property type="match status" value="1"/>
</dbReference>
<evidence type="ECO:0000256" key="7">
    <source>
        <dbReference type="SAM" id="SignalP"/>
    </source>
</evidence>
<dbReference type="InterPro" id="IPR035661">
    <property type="entry name" value="EMP46/EMP47_N"/>
</dbReference>
<organism evidence="9 10">
    <name type="scientific">Lachancea fermentati</name>
    <name type="common">Zygosaccharomyces fermentati</name>
    <dbReference type="NCBI Taxonomy" id="4955"/>
    <lineage>
        <taxon>Eukaryota</taxon>
        <taxon>Fungi</taxon>
        <taxon>Dikarya</taxon>
        <taxon>Ascomycota</taxon>
        <taxon>Saccharomycotina</taxon>
        <taxon>Saccharomycetes</taxon>
        <taxon>Saccharomycetales</taxon>
        <taxon>Saccharomycetaceae</taxon>
        <taxon>Lachancea</taxon>
    </lineage>
</organism>
<proteinExistence type="predicted"/>
<dbReference type="GO" id="GO:0000139">
    <property type="term" value="C:Golgi membrane"/>
    <property type="evidence" value="ECO:0007669"/>
    <property type="project" value="TreeGrafter"/>
</dbReference>
<dbReference type="CDD" id="cd06903">
    <property type="entry name" value="lectin_EMP46_EMP47"/>
    <property type="match status" value="1"/>
</dbReference>